<evidence type="ECO:0000256" key="3">
    <source>
        <dbReference type="ARBA" id="ARBA00022827"/>
    </source>
</evidence>
<dbReference type="PANTHER" id="PTHR42973:SF54">
    <property type="entry name" value="FAD-BINDING PCMH-TYPE DOMAIN-CONTAINING PROTEIN"/>
    <property type="match status" value="1"/>
</dbReference>
<keyword evidence="2" id="KW-0285">Flavoprotein</keyword>
<keyword evidence="4" id="KW-0560">Oxidoreductase</keyword>
<dbReference type="InterPro" id="IPR036318">
    <property type="entry name" value="FAD-bd_PCMH-like_sf"/>
</dbReference>
<dbReference type="InterPro" id="IPR050416">
    <property type="entry name" value="FAD-linked_Oxidoreductase"/>
</dbReference>
<sequence length="508" mass="55274">MKHGYVIAAAGLASSVDGHRTASLCCNRLSHHVPSLYQDPSSARYEQLINARWSNNSILHPACVVTPKSADDVSRTIRLLAAYRCDFSVKGGGHNANPGANSIDDGVSIDLASLDSAYLASDRSYVSLGAGISYGKAYDLFNDTNVGFVGGLHDGISAGGLSLGGGTSLFQASRGWAVDNILNYEVVLSCGTIVNANQKSNADLFKALKGGNTNFGIVTRVDFKTFEFKGLWDAEVVVSLKGPQVGRSEMLDKISRTMVDFVANNDKDVATSIHVAVTYVAAMQAELAILAITNSDNVENPALGRPARAVPNQRANVARHGKVANYVHAISRFQTKGSRQVTATLTISNDYDTLREIWDASDMVYDELPQKVGVQWIVQIFAQPKIQQSYSMKHGGNSLGLANVKDDQLVIWLTARWNNTSFDGMMDKAQKRFVQATEAVARKHGTLSPFLYINFAGYFQNPLCGYGPESVAHLRKVARKYDARRVFQHLMKGGFKISQADCGGRYER</sequence>
<name>A0A367LL29_9HYPO</name>
<comment type="similarity">
    <text evidence="1">Belongs to the oxygen-dependent FAD-linked oxidoreductase family.</text>
</comment>
<evidence type="ECO:0000256" key="2">
    <source>
        <dbReference type="ARBA" id="ARBA00022630"/>
    </source>
</evidence>
<dbReference type="SUPFAM" id="SSF56176">
    <property type="entry name" value="FAD-binding/transporter-associated domain-like"/>
    <property type="match status" value="1"/>
</dbReference>
<dbReference type="OrthoDB" id="2151789at2759"/>
<dbReference type="PROSITE" id="PS51387">
    <property type="entry name" value="FAD_PCMH"/>
    <property type="match status" value="1"/>
</dbReference>
<accession>A0A367LL29</accession>
<dbReference type="InterPro" id="IPR006094">
    <property type="entry name" value="Oxid_FAD_bind_N"/>
</dbReference>
<feature type="domain" description="FAD-binding PCMH-type" evidence="5">
    <location>
        <begin position="57"/>
        <end position="228"/>
    </location>
</feature>
<reference evidence="6 7" key="1">
    <citation type="journal article" date="2015" name="BMC Genomics">
        <title>Insights from the genome of Ophiocordyceps polyrhachis-furcata to pathogenicity and host specificity in insect fungi.</title>
        <authorList>
            <person name="Wichadakul D."/>
            <person name="Kobmoo N."/>
            <person name="Ingsriswang S."/>
            <person name="Tangphatsornruang S."/>
            <person name="Chantasingh D."/>
            <person name="Luangsa-ard J.J."/>
            <person name="Eurwilaichitr L."/>
        </authorList>
    </citation>
    <scope>NUCLEOTIDE SEQUENCE [LARGE SCALE GENOMIC DNA]</scope>
    <source>
        <strain evidence="6 7">BCC 54312</strain>
    </source>
</reference>
<evidence type="ECO:0000313" key="7">
    <source>
        <dbReference type="Proteomes" id="UP000253664"/>
    </source>
</evidence>
<protein>
    <recommendedName>
        <fullName evidence="5">FAD-binding PCMH-type domain-containing protein</fullName>
    </recommendedName>
</protein>
<gene>
    <name evidence="6" type="ORF">L249_7008</name>
</gene>
<evidence type="ECO:0000256" key="1">
    <source>
        <dbReference type="ARBA" id="ARBA00005466"/>
    </source>
</evidence>
<dbReference type="STRING" id="1330021.A0A367LL29"/>
<dbReference type="Proteomes" id="UP000253664">
    <property type="component" value="Unassembled WGS sequence"/>
</dbReference>
<dbReference type="Gene3D" id="3.30.465.10">
    <property type="match status" value="1"/>
</dbReference>
<proteinExistence type="inferred from homology"/>
<dbReference type="Pfam" id="PF01565">
    <property type="entry name" value="FAD_binding_4"/>
    <property type="match status" value="1"/>
</dbReference>
<comment type="caution">
    <text evidence="6">The sequence shown here is derived from an EMBL/GenBank/DDBJ whole genome shotgun (WGS) entry which is preliminary data.</text>
</comment>
<dbReference type="InterPro" id="IPR016166">
    <property type="entry name" value="FAD-bd_PCMH"/>
</dbReference>
<dbReference type="PANTHER" id="PTHR42973">
    <property type="entry name" value="BINDING OXIDOREDUCTASE, PUTATIVE (AFU_ORTHOLOGUE AFUA_1G17690)-RELATED"/>
    <property type="match status" value="1"/>
</dbReference>
<evidence type="ECO:0000313" key="6">
    <source>
        <dbReference type="EMBL" id="RCI14962.1"/>
    </source>
</evidence>
<evidence type="ECO:0000256" key="4">
    <source>
        <dbReference type="ARBA" id="ARBA00023002"/>
    </source>
</evidence>
<dbReference type="GO" id="GO:0016491">
    <property type="term" value="F:oxidoreductase activity"/>
    <property type="evidence" value="ECO:0007669"/>
    <property type="project" value="UniProtKB-KW"/>
</dbReference>
<dbReference type="AlphaFoldDB" id="A0A367LL29"/>
<dbReference type="EMBL" id="LKCN02000003">
    <property type="protein sequence ID" value="RCI14962.1"/>
    <property type="molecule type" value="Genomic_DNA"/>
</dbReference>
<organism evidence="6 7">
    <name type="scientific">Ophiocordyceps polyrhachis-furcata BCC 54312</name>
    <dbReference type="NCBI Taxonomy" id="1330021"/>
    <lineage>
        <taxon>Eukaryota</taxon>
        <taxon>Fungi</taxon>
        <taxon>Dikarya</taxon>
        <taxon>Ascomycota</taxon>
        <taxon>Pezizomycotina</taxon>
        <taxon>Sordariomycetes</taxon>
        <taxon>Hypocreomycetidae</taxon>
        <taxon>Hypocreales</taxon>
        <taxon>Ophiocordycipitaceae</taxon>
        <taxon>Ophiocordyceps</taxon>
    </lineage>
</organism>
<keyword evidence="3" id="KW-0274">FAD</keyword>
<dbReference type="GO" id="GO:0071949">
    <property type="term" value="F:FAD binding"/>
    <property type="evidence" value="ECO:0007669"/>
    <property type="project" value="InterPro"/>
</dbReference>
<keyword evidence="7" id="KW-1185">Reference proteome</keyword>
<evidence type="ECO:0000259" key="5">
    <source>
        <dbReference type="PROSITE" id="PS51387"/>
    </source>
</evidence>
<dbReference type="InterPro" id="IPR016169">
    <property type="entry name" value="FAD-bd_PCMH_sub2"/>
</dbReference>